<comment type="caution">
    <text evidence="1">The sequence shown here is derived from an EMBL/GenBank/DDBJ whole genome shotgun (WGS) entry which is preliminary data.</text>
</comment>
<organism evidence="1 2">
    <name type="scientific">Hibiscus sabdariffa</name>
    <name type="common">roselle</name>
    <dbReference type="NCBI Taxonomy" id="183260"/>
    <lineage>
        <taxon>Eukaryota</taxon>
        <taxon>Viridiplantae</taxon>
        <taxon>Streptophyta</taxon>
        <taxon>Embryophyta</taxon>
        <taxon>Tracheophyta</taxon>
        <taxon>Spermatophyta</taxon>
        <taxon>Magnoliopsida</taxon>
        <taxon>eudicotyledons</taxon>
        <taxon>Gunneridae</taxon>
        <taxon>Pentapetalae</taxon>
        <taxon>rosids</taxon>
        <taxon>malvids</taxon>
        <taxon>Malvales</taxon>
        <taxon>Malvaceae</taxon>
        <taxon>Malvoideae</taxon>
        <taxon>Hibiscus</taxon>
    </lineage>
</organism>
<reference evidence="1 2" key="1">
    <citation type="journal article" date="2024" name="G3 (Bethesda)">
        <title>Genome assembly of Hibiscus sabdariffa L. provides insights into metabolisms of medicinal natural products.</title>
        <authorList>
            <person name="Kim T."/>
        </authorList>
    </citation>
    <scope>NUCLEOTIDE SEQUENCE [LARGE SCALE GENOMIC DNA]</scope>
    <source>
        <strain evidence="1">TK-2024</strain>
        <tissue evidence="1">Old leaves</tissue>
    </source>
</reference>
<evidence type="ECO:0000313" key="1">
    <source>
        <dbReference type="EMBL" id="KAK8546328.1"/>
    </source>
</evidence>
<evidence type="ECO:0000313" key="2">
    <source>
        <dbReference type="Proteomes" id="UP001472677"/>
    </source>
</evidence>
<dbReference type="Proteomes" id="UP001472677">
    <property type="component" value="Unassembled WGS sequence"/>
</dbReference>
<accession>A0ABR2DTU4</accession>
<protein>
    <submittedName>
        <fullName evidence="1">Uncharacterized protein</fullName>
    </submittedName>
</protein>
<name>A0ABR2DTU4_9ROSI</name>
<proteinExistence type="predicted"/>
<dbReference type="EMBL" id="JBBPBM010000023">
    <property type="protein sequence ID" value="KAK8546328.1"/>
    <property type="molecule type" value="Genomic_DNA"/>
</dbReference>
<gene>
    <name evidence="1" type="ORF">V6N12_027115</name>
</gene>
<sequence>MAVFTLKFVSSTLSVAGRRGYRRRKQWFNPGYFYLGFESGLFTSFPLFSAADLWAVHDIPGWFYNFLERISGQAILSRSTWTNGGTAECSSYHFMGVDFESIGE</sequence>
<keyword evidence="2" id="KW-1185">Reference proteome</keyword>